<proteinExistence type="predicted"/>
<comment type="caution">
    <text evidence="2">The sequence shown here is derived from an EMBL/GenBank/DDBJ whole genome shotgun (WGS) entry which is preliminary data.</text>
</comment>
<protein>
    <recommendedName>
        <fullName evidence="4">Transposase</fullName>
    </recommendedName>
</protein>
<sequence length="232" mass="26260">MNFLGVAHGRSLSHNFRSRVIKRGCPDERRGRARRLWTLSPRLHDVNRWSYGLTRWQKAFQQEAPPQRCAAVLSAIVTMHAPLQWKQAAALITGRGKLRHWDIGPSSYPVSTLSHLSNETRRAEAIAIAALQEGMRFVPVKTADQQALTVLIKTRALFIRQRTKAFNAIRSHLAEFGLIVGTGTVRLEALARFLDGDQTGRVPKRSMRSQRKSPVWNATSPRCPRQTTTFFV</sequence>
<dbReference type="EMBL" id="JACIGM010000003">
    <property type="protein sequence ID" value="MBB4274183.1"/>
    <property type="molecule type" value="Genomic_DNA"/>
</dbReference>
<accession>A0A7W6RKJ7</accession>
<evidence type="ECO:0000313" key="2">
    <source>
        <dbReference type="EMBL" id="MBB4274183.1"/>
    </source>
</evidence>
<feature type="compositionally biased region" description="Basic residues" evidence="1">
    <location>
        <begin position="202"/>
        <end position="211"/>
    </location>
</feature>
<feature type="region of interest" description="Disordered" evidence="1">
    <location>
        <begin position="201"/>
        <end position="220"/>
    </location>
</feature>
<dbReference type="Proteomes" id="UP000533641">
    <property type="component" value="Unassembled WGS sequence"/>
</dbReference>
<reference evidence="2 3" key="1">
    <citation type="submission" date="2020-08" db="EMBL/GenBank/DDBJ databases">
        <title>Genomic Encyclopedia of Type Strains, Phase IV (KMG-V): Genome sequencing to study the core and pangenomes of soil and plant-associated prokaryotes.</title>
        <authorList>
            <person name="Whitman W."/>
        </authorList>
    </citation>
    <scope>NUCLEOTIDE SEQUENCE [LARGE SCALE GENOMIC DNA]</scope>
    <source>
        <strain evidence="2 3">SEMIA 402</strain>
    </source>
</reference>
<name>A0A7W6RKJ7_9HYPH</name>
<evidence type="ECO:0008006" key="4">
    <source>
        <dbReference type="Google" id="ProtNLM"/>
    </source>
</evidence>
<organism evidence="2 3">
    <name type="scientific">Rhizobium mongolense</name>
    <dbReference type="NCBI Taxonomy" id="57676"/>
    <lineage>
        <taxon>Bacteria</taxon>
        <taxon>Pseudomonadati</taxon>
        <taxon>Pseudomonadota</taxon>
        <taxon>Alphaproteobacteria</taxon>
        <taxon>Hyphomicrobiales</taxon>
        <taxon>Rhizobiaceae</taxon>
        <taxon>Rhizobium/Agrobacterium group</taxon>
        <taxon>Rhizobium</taxon>
    </lineage>
</organism>
<evidence type="ECO:0000256" key="1">
    <source>
        <dbReference type="SAM" id="MobiDB-lite"/>
    </source>
</evidence>
<dbReference type="AlphaFoldDB" id="A0A7W6RKJ7"/>
<gene>
    <name evidence="2" type="ORF">GGE12_001938</name>
</gene>
<evidence type="ECO:0000313" key="3">
    <source>
        <dbReference type="Proteomes" id="UP000533641"/>
    </source>
</evidence>